<comment type="similarity">
    <text evidence="10">Belongs to the peroxiredoxin family. BCP/PrxQ subfamily.</text>
</comment>
<keyword evidence="8" id="KW-0676">Redox-active center</keyword>
<comment type="function">
    <text evidence="1">Thiol-specific peroxidase that catalyzes the reduction of hydrogen peroxide and organic hydroperoxides to water and alcohols, respectively. Plays a role in cell protection against oxidative stress by detoxifying peroxides and as sensor of hydrogen peroxide-mediated signaling events.</text>
</comment>
<comment type="subunit">
    <text evidence="2">Monomer.</text>
</comment>
<evidence type="ECO:0000313" key="15">
    <source>
        <dbReference type="Proteomes" id="UP000265916"/>
    </source>
</evidence>
<evidence type="ECO:0000256" key="12">
    <source>
        <dbReference type="ARBA" id="ARBA00049091"/>
    </source>
</evidence>
<dbReference type="EC" id="1.11.1.24" evidence="3"/>
<dbReference type="PROSITE" id="PS51352">
    <property type="entry name" value="THIOREDOXIN_2"/>
    <property type="match status" value="1"/>
</dbReference>
<evidence type="ECO:0000256" key="3">
    <source>
        <dbReference type="ARBA" id="ARBA00013017"/>
    </source>
</evidence>
<name>A0A3A1YPF1_9GAMM</name>
<dbReference type="AlphaFoldDB" id="A0A3A1YPF1"/>
<dbReference type="FunFam" id="3.40.30.10:FF:000007">
    <property type="entry name" value="Thioredoxin-dependent thiol peroxidase"/>
    <property type="match status" value="1"/>
</dbReference>
<protein>
    <recommendedName>
        <fullName evidence="3">thioredoxin-dependent peroxiredoxin</fullName>
        <ecNumber evidence="3">1.11.1.24</ecNumber>
    </recommendedName>
    <alternativeName>
        <fullName evidence="9">Thioredoxin peroxidase</fullName>
    </alternativeName>
    <alternativeName>
        <fullName evidence="11">Thioredoxin-dependent peroxiredoxin Bcp</fullName>
    </alternativeName>
</protein>
<comment type="catalytic activity">
    <reaction evidence="12">
        <text>a hydroperoxide + [thioredoxin]-dithiol = an alcohol + [thioredoxin]-disulfide + H2O</text>
        <dbReference type="Rhea" id="RHEA:62620"/>
        <dbReference type="Rhea" id="RHEA-COMP:10698"/>
        <dbReference type="Rhea" id="RHEA-COMP:10700"/>
        <dbReference type="ChEBI" id="CHEBI:15377"/>
        <dbReference type="ChEBI" id="CHEBI:29950"/>
        <dbReference type="ChEBI" id="CHEBI:30879"/>
        <dbReference type="ChEBI" id="CHEBI:35924"/>
        <dbReference type="ChEBI" id="CHEBI:50058"/>
        <dbReference type="EC" id="1.11.1.24"/>
    </reaction>
</comment>
<dbReference type="EMBL" id="NRJG01000018">
    <property type="protein sequence ID" value="RIY40163.1"/>
    <property type="molecule type" value="Genomic_DNA"/>
</dbReference>
<dbReference type="GO" id="GO:0005737">
    <property type="term" value="C:cytoplasm"/>
    <property type="evidence" value="ECO:0007669"/>
    <property type="project" value="TreeGrafter"/>
</dbReference>
<evidence type="ECO:0000313" key="14">
    <source>
        <dbReference type="EMBL" id="RIY40163.1"/>
    </source>
</evidence>
<dbReference type="NCBIfam" id="NF006960">
    <property type="entry name" value="PRK09437.1"/>
    <property type="match status" value="1"/>
</dbReference>
<proteinExistence type="inferred from homology"/>
<keyword evidence="6" id="KW-0560">Oxidoreductase</keyword>
<keyword evidence="15" id="KW-1185">Reference proteome</keyword>
<dbReference type="InterPro" id="IPR000866">
    <property type="entry name" value="AhpC/TSA"/>
</dbReference>
<sequence length="160" mass="17588">MTVKGLEHLLTVGQDFPAFSLEANDGKTYTNHTFKQMYLVYFYPRAMTPGCTAQACSLEQAVSTGLTLPILGVSPDTVDKQSKFAAKYNLTFPLLADTELSLAKACGVWGPKTFMGITKEGLHRIAFLVSTEGKILEVFTKIKTKEFATQVNEVLAKLDK</sequence>
<dbReference type="Gene3D" id="3.40.30.10">
    <property type="entry name" value="Glutaredoxin"/>
    <property type="match status" value="1"/>
</dbReference>
<evidence type="ECO:0000259" key="13">
    <source>
        <dbReference type="PROSITE" id="PS51352"/>
    </source>
</evidence>
<dbReference type="GO" id="GO:0045454">
    <property type="term" value="P:cell redox homeostasis"/>
    <property type="evidence" value="ECO:0007669"/>
    <property type="project" value="TreeGrafter"/>
</dbReference>
<evidence type="ECO:0000256" key="2">
    <source>
        <dbReference type="ARBA" id="ARBA00011245"/>
    </source>
</evidence>
<keyword evidence="5" id="KW-0049">Antioxidant</keyword>
<dbReference type="InterPro" id="IPR050924">
    <property type="entry name" value="Peroxiredoxin_BCP/PrxQ"/>
</dbReference>
<comment type="caution">
    <text evidence="14">The sequence shown here is derived from an EMBL/GenBank/DDBJ whole genome shotgun (WGS) entry which is preliminary data.</text>
</comment>
<accession>A0A3A1YPF1</accession>
<feature type="domain" description="Thioredoxin" evidence="13">
    <location>
        <begin position="10"/>
        <end position="160"/>
    </location>
</feature>
<dbReference type="Pfam" id="PF00578">
    <property type="entry name" value="AhpC-TSA"/>
    <property type="match status" value="1"/>
</dbReference>
<dbReference type="SUPFAM" id="SSF52833">
    <property type="entry name" value="Thioredoxin-like"/>
    <property type="match status" value="1"/>
</dbReference>
<dbReference type="RefSeq" id="WP_119530149.1">
    <property type="nucleotide sequence ID" value="NZ_JBHSSP010000023.1"/>
</dbReference>
<dbReference type="PANTHER" id="PTHR42801:SF4">
    <property type="entry name" value="AHPC_TSA FAMILY PROTEIN"/>
    <property type="match status" value="1"/>
</dbReference>
<organism evidence="14 15">
    <name type="scientific">Psittacicella hinzii</name>
    <dbReference type="NCBI Taxonomy" id="2028575"/>
    <lineage>
        <taxon>Bacteria</taxon>
        <taxon>Pseudomonadati</taxon>
        <taxon>Pseudomonadota</taxon>
        <taxon>Gammaproteobacteria</taxon>
        <taxon>Pasteurellales</taxon>
        <taxon>Psittacicellaceae</taxon>
        <taxon>Psittacicella</taxon>
    </lineage>
</organism>
<keyword evidence="4 14" id="KW-0575">Peroxidase</keyword>
<evidence type="ECO:0000256" key="4">
    <source>
        <dbReference type="ARBA" id="ARBA00022559"/>
    </source>
</evidence>
<evidence type="ECO:0000256" key="11">
    <source>
        <dbReference type="ARBA" id="ARBA00042639"/>
    </source>
</evidence>
<evidence type="ECO:0000256" key="9">
    <source>
        <dbReference type="ARBA" id="ARBA00032824"/>
    </source>
</evidence>
<dbReference type="OrthoDB" id="9812811at2"/>
<dbReference type="InterPro" id="IPR036249">
    <property type="entry name" value="Thioredoxin-like_sf"/>
</dbReference>
<evidence type="ECO:0000256" key="10">
    <source>
        <dbReference type="ARBA" id="ARBA00038489"/>
    </source>
</evidence>
<reference evidence="14 15" key="1">
    <citation type="submission" date="2017-08" db="EMBL/GenBank/DDBJ databases">
        <title>Reclassification of Bisgaard taxon 37 and 44.</title>
        <authorList>
            <person name="Christensen H."/>
        </authorList>
    </citation>
    <scope>NUCLEOTIDE SEQUENCE [LARGE SCALE GENOMIC DNA]</scope>
    <source>
        <strain evidence="14 15">111</strain>
    </source>
</reference>
<dbReference type="CDD" id="cd03017">
    <property type="entry name" value="PRX_BCP"/>
    <property type="match status" value="1"/>
</dbReference>
<evidence type="ECO:0000256" key="1">
    <source>
        <dbReference type="ARBA" id="ARBA00003330"/>
    </source>
</evidence>
<dbReference type="Proteomes" id="UP000265916">
    <property type="component" value="Unassembled WGS sequence"/>
</dbReference>
<dbReference type="GO" id="GO:0034599">
    <property type="term" value="P:cellular response to oxidative stress"/>
    <property type="evidence" value="ECO:0007669"/>
    <property type="project" value="TreeGrafter"/>
</dbReference>
<keyword evidence="7" id="KW-1015">Disulfide bond</keyword>
<evidence type="ECO:0000256" key="7">
    <source>
        <dbReference type="ARBA" id="ARBA00023157"/>
    </source>
</evidence>
<dbReference type="InterPro" id="IPR013766">
    <property type="entry name" value="Thioredoxin_domain"/>
</dbReference>
<dbReference type="GO" id="GO:0008379">
    <property type="term" value="F:thioredoxin peroxidase activity"/>
    <property type="evidence" value="ECO:0007669"/>
    <property type="project" value="TreeGrafter"/>
</dbReference>
<dbReference type="PANTHER" id="PTHR42801">
    <property type="entry name" value="THIOREDOXIN-DEPENDENT PEROXIDE REDUCTASE"/>
    <property type="match status" value="1"/>
</dbReference>
<evidence type="ECO:0000256" key="6">
    <source>
        <dbReference type="ARBA" id="ARBA00023002"/>
    </source>
</evidence>
<evidence type="ECO:0000256" key="5">
    <source>
        <dbReference type="ARBA" id="ARBA00022862"/>
    </source>
</evidence>
<gene>
    <name evidence="14" type="ORF">CKF58_01115</name>
</gene>
<evidence type="ECO:0000256" key="8">
    <source>
        <dbReference type="ARBA" id="ARBA00023284"/>
    </source>
</evidence>